<dbReference type="AlphaFoldDB" id="S4PG57"/>
<protein>
    <submittedName>
        <fullName evidence="2">Uncharacterized protein</fullName>
    </submittedName>
</protein>
<feature type="transmembrane region" description="Helical" evidence="1">
    <location>
        <begin position="63"/>
        <end position="81"/>
    </location>
</feature>
<evidence type="ECO:0000256" key="1">
    <source>
        <dbReference type="SAM" id="Phobius"/>
    </source>
</evidence>
<keyword evidence="1" id="KW-1133">Transmembrane helix</keyword>
<sequence length="82" mass="9740">MIIIYLSFSFHLVVPGFGHCFKLIHKIFKSLCVIFHISNDILQSHSWIIGLITRSFAHGRREYSRLFFPFYCALFCLFIFSF</sequence>
<keyword evidence="1" id="KW-0812">Transmembrane</keyword>
<reference evidence="2" key="2">
    <citation type="submission" date="2013-05" db="EMBL/GenBank/DDBJ databases">
        <authorList>
            <person name="Carter J.-M."/>
            <person name="Baker S.C."/>
            <person name="Pink R."/>
            <person name="Carter D.R.F."/>
            <person name="Collins A."/>
            <person name="Tomlin J."/>
            <person name="Gibbs M."/>
            <person name="Breuker C.J."/>
        </authorList>
    </citation>
    <scope>NUCLEOTIDE SEQUENCE</scope>
    <source>
        <tissue evidence="2">Ovary</tissue>
    </source>
</reference>
<dbReference type="EMBL" id="GAIX01002676">
    <property type="protein sequence ID" value="JAA89884.1"/>
    <property type="molecule type" value="Transcribed_RNA"/>
</dbReference>
<keyword evidence="1" id="KW-0472">Membrane</keyword>
<organism evidence="2">
    <name type="scientific">Pararge aegeria</name>
    <name type="common">speckled wood butterfly</name>
    <dbReference type="NCBI Taxonomy" id="116150"/>
    <lineage>
        <taxon>Eukaryota</taxon>
        <taxon>Metazoa</taxon>
        <taxon>Ecdysozoa</taxon>
        <taxon>Arthropoda</taxon>
        <taxon>Hexapoda</taxon>
        <taxon>Insecta</taxon>
        <taxon>Pterygota</taxon>
        <taxon>Neoptera</taxon>
        <taxon>Endopterygota</taxon>
        <taxon>Lepidoptera</taxon>
        <taxon>Glossata</taxon>
        <taxon>Ditrysia</taxon>
        <taxon>Papilionoidea</taxon>
        <taxon>Nymphalidae</taxon>
        <taxon>Satyrinae</taxon>
        <taxon>Satyrini</taxon>
        <taxon>Parargina</taxon>
        <taxon>Pararge</taxon>
    </lineage>
</organism>
<evidence type="ECO:0000313" key="2">
    <source>
        <dbReference type="EMBL" id="JAA89884.1"/>
    </source>
</evidence>
<proteinExistence type="predicted"/>
<reference evidence="2" key="1">
    <citation type="journal article" date="2013" name="BMC Genomics">
        <title>Unscrambling butterfly oogenesis.</title>
        <authorList>
            <person name="Carter J.M."/>
            <person name="Baker S.C."/>
            <person name="Pink R."/>
            <person name="Carter D.R."/>
            <person name="Collins A."/>
            <person name="Tomlin J."/>
            <person name="Gibbs M."/>
            <person name="Breuker C.J."/>
        </authorList>
    </citation>
    <scope>NUCLEOTIDE SEQUENCE</scope>
    <source>
        <tissue evidence="2">Ovary</tissue>
    </source>
</reference>
<name>S4PG57_9NEOP</name>
<accession>S4PG57</accession>
<feature type="non-terminal residue" evidence="2">
    <location>
        <position position="82"/>
    </location>
</feature>